<feature type="transmembrane region" description="Helical" evidence="6">
    <location>
        <begin position="12"/>
        <end position="30"/>
    </location>
</feature>
<evidence type="ECO:0000256" key="6">
    <source>
        <dbReference type="SAM" id="Phobius"/>
    </source>
</evidence>
<organism evidence="7 8">
    <name type="scientific">Pogona vitticeps</name>
    <name type="common">central bearded dragon</name>
    <dbReference type="NCBI Taxonomy" id="103695"/>
    <lineage>
        <taxon>Eukaryota</taxon>
        <taxon>Metazoa</taxon>
        <taxon>Chordata</taxon>
        <taxon>Craniata</taxon>
        <taxon>Vertebrata</taxon>
        <taxon>Euteleostomi</taxon>
        <taxon>Lepidosauria</taxon>
        <taxon>Squamata</taxon>
        <taxon>Bifurcata</taxon>
        <taxon>Unidentata</taxon>
        <taxon>Episquamata</taxon>
        <taxon>Toxicofera</taxon>
        <taxon>Iguania</taxon>
        <taxon>Acrodonta</taxon>
        <taxon>Agamidae</taxon>
        <taxon>Amphibolurinae</taxon>
        <taxon>Pogona</taxon>
    </lineage>
</organism>
<dbReference type="OrthoDB" id="8914435at2759"/>
<evidence type="ECO:0000256" key="1">
    <source>
        <dbReference type="ARBA" id="ARBA00004141"/>
    </source>
</evidence>
<evidence type="ECO:0000256" key="3">
    <source>
        <dbReference type="ARBA" id="ARBA00022989"/>
    </source>
</evidence>
<feature type="transmembrane region" description="Helical" evidence="6">
    <location>
        <begin position="105"/>
        <end position="124"/>
    </location>
</feature>
<keyword evidence="3 6" id="KW-1133">Transmembrane helix</keyword>
<feature type="transmembrane region" description="Helical" evidence="6">
    <location>
        <begin position="62"/>
        <end position="85"/>
    </location>
</feature>
<accession>A0A6J0V2Z4</accession>
<evidence type="ECO:0000313" key="7">
    <source>
        <dbReference type="Proteomes" id="UP001652642"/>
    </source>
</evidence>
<evidence type="ECO:0000256" key="4">
    <source>
        <dbReference type="ARBA" id="ARBA00023136"/>
    </source>
</evidence>
<dbReference type="AlphaFoldDB" id="A0A6J0V2Z4"/>
<dbReference type="GeneID" id="110088126"/>
<dbReference type="PANTHER" id="PTHR31056">
    <property type="entry name" value="TRANSMEMBRANE PROTEIN 179B"/>
    <property type="match status" value="1"/>
</dbReference>
<keyword evidence="4 6" id="KW-0472">Membrane</keyword>
<dbReference type="CTD" id="374395"/>
<sequence>MAQLSGRLLVELALSAAAFLCGIICASALTVTQGEFGGHCILYSSVLYNGTLWLSSSSPVSLCYFVSAVSILTSAVSFGILIHGIYNCCFGDGQPDHTWVKGSLALTAIILFFLMVSGCILRVGMDTLCNSIQKAAAATSCQEAQHRPWVQPYHAERFYDNLYTAEAAAWVNFFFWCLMAVLLFLEYFNRAPARPFPGSGLTWNEETAPIFGEGPPKP</sequence>
<protein>
    <submittedName>
        <fullName evidence="8">Transmembrane protein 179B</fullName>
    </submittedName>
</protein>
<keyword evidence="7" id="KW-1185">Reference proteome</keyword>
<comment type="similarity">
    <text evidence="5">Belongs to the TMEM179 family.</text>
</comment>
<proteinExistence type="inferred from homology"/>
<dbReference type="Proteomes" id="UP001652642">
    <property type="component" value="Chromosome 15"/>
</dbReference>
<dbReference type="Pfam" id="PF26158">
    <property type="entry name" value="Claudin_TMEM179-179B"/>
    <property type="match status" value="1"/>
</dbReference>
<evidence type="ECO:0000313" key="8">
    <source>
        <dbReference type="RefSeq" id="XP_020665910.2"/>
    </source>
</evidence>
<keyword evidence="2 6" id="KW-0812">Transmembrane</keyword>
<dbReference type="InParanoid" id="A0A6J0V2Z4"/>
<gene>
    <name evidence="8" type="primary">TMEM179B</name>
</gene>
<dbReference type="PANTHER" id="PTHR31056:SF1">
    <property type="entry name" value="TRANSMEMBRANE PROTEIN 179B"/>
    <property type="match status" value="1"/>
</dbReference>
<name>A0A6J0V2Z4_9SAUR</name>
<dbReference type="KEGG" id="pvt:110088126"/>
<evidence type="ECO:0000256" key="5">
    <source>
        <dbReference type="ARBA" id="ARBA00093776"/>
    </source>
</evidence>
<dbReference type="InterPro" id="IPR029776">
    <property type="entry name" value="TMEM179B"/>
</dbReference>
<dbReference type="InterPro" id="IPR059010">
    <property type="entry name" value="TMEM179-179B"/>
</dbReference>
<evidence type="ECO:0000256" key="2">
    <source>
        <dbReference type="ARBA" id="ARBA00022692"/>
    </source>
</evidence>
<reference evidence="8" key="1">
    <citation type="submission" date="2025-08" db="UniProtKB">
        <authorList>
            <consortium name="RefSeq"/>
        </authorList>
    </citation>
    <scope>IDENTIFICATION</scope>
</reference>
<dbReference type="RefSeq" id="XP_020665910.2">
    <property type="nucleotide sequence ID" value="XM_020810251.2"/>
</dbReference>
<comment type="subcellular location">
    <subcellularLocation>
        <location evidence="1">Membrane</location>
        <topology evidence="1">Multi-pass membrane protein</topology>
    </subcellularLocation>
</comment>
<feature type="transmembrane region" description="Helical" evidence="6">
    <location>
        <begin position="167"/>
        <end position="188"/>
    </location>
</feature>